<accession>A0A8B9N065</accession>
<evidence type="ECO:0000313" key="2">
    <source>
        <dbReference type="Ensembl" id="ENSANIP00000015195.1"/>
    </source>
</evidence>
<reference evidence="2" key="1">
    <citation type="submission" date="2025-08" db="UniProtKB">
        <authorList>
            <consortium name="Ensembl"/>
        </authorList>
    </citation>
    <scope>IDENTIFICATION</scope>
</reference>
<proteinExistence type="predicted"/>
<protein>
    <recommendedName>
        <fullName evidence="4">ENV2 protein</fullName>
    </recommendedName>
</protein>
<name>A0A8B9N065_9AVES</name>
<dbReference type="Pfam" id="PF00429">
    <property type="entry name" value="TLV_coat"/>
    <property type="match status" value="1"/>
</dbReference>
<sequence length="111" mass="12543">MLPEDPGVIKRTESETKKEPNRTVFNLSTLAPEPTLGDIITKDSYTEPLWKLIQAAYQALNHTNPNATVACWLCYDAKPPFYEAIGINTTYNLTNQANPLQCRSMFRENPP</sequence>
<organism evidence="2 3">
    <name type="scientific">Accipiter nisus</name>
    <name type="common">Eurasian sparrowhawk</name>
    <dbReference type="NCBI Taxonomy" id="211598"/>
    <lineage>
        <taxon>Eukaryota</taxon>
        <taxon>Metazoa</taxon>
        <taxon>Chordata</taxon>
        <taxon>Craniata</taxon>
        <taxon>Vertebrata</taxon>
        <taxon>Euteleostomi</taxon>
        <taxon>Archelosauria</taxon>
        <taxon>Archosauria</taxon>
        <taxon>Dinosauria</taxon>
        <taxon>Saurischia</taxon>
        <taxon>Theropoda</taxon>
        <taxon>Coelurosauria</taxon>
        <taxon>Aves</taxon>
        <taxon>Neognathae</taxon>
        <taxon>Neoaves</taxon>
        <taxon>Telluraves</taxon>
        <taxon>Accipitrimorphae</taxon>
        <taxon>Accipitriformes</taxon>
        <taxon>Accipitridae</taxon>
        <taxon>Accipitrinae</taxon>
        <taxon>Accipiter</taxon>
    </lineage>
</organism>
<keyword evidence="3" id="KW-1185">Reference proteome</keyword>
<dbReference type="AlphaFoldDB" id="A0A8B9N065"/>
<dbReference type="InterPro" id="IPR018154">
    <property type="entry name" value="TLV/ENV_coat_polyprotein"/>
</dbReference>
<feature type="compositionally biased region" description="Basic and acidic residues" evidence="1">
    <location>
        <begin position="7"/>
        <end position="20"/>
    </location>
</feature>
<evidence type="ECO:0008006" key="4">
    <source>
        <dbReference type="Google" id="ProtNLM"/>
    </source>
</evidence>
<evidence type="ECO:0000256" key="1">
    <source>
        <dbReference type="SAM" id="MobiDB-lite"/>
    </source>
</evidence>
<reference evidence="2" key="2">
    <citation type="submission" date="2025-09" db="UniProtKB">
        <authorList>
            <consortium name="Ensembl"/>
        </authorList>
    </citation>
    <scope>IDENTIFICATION</scope>
</reference>
<dbReference type="Proteomes" id="UP000694541">
    <property type="component" value="Unplaced"/>
</dbReference>
<dbReference type="Ensembl" id="ENSANIT00000015723.1">
    <property type="protein sequence ID" value="ENSANIP00000015195.1"/>
    <property type="gene ID" value="ENSANIG00000010351.1"/>
</dbReference>
<feature type="region of interest" description="Disordered" evidence="1">
    <location>
        <begin position="1"/>
        <end position="20"/>
    </location>
</feature>
<evidence type="ECO:0000313" key="3">
    <source>
        <dbReference type="Proteomes" id="UP000694541"/>
    </source>
</evidence>